<evidence type="ECO:0000256" key="3">
    <source>
        <dbReference type="ARBA" id="ARBA00022723"/>
    </source>
</evidence>
<dbReference type="SUPFAM" id="SSF52540">
    <property type="entry name" value="P-loop containing nucleoside triphosphate hydrolases"/>
    <property type="match status" value="2"/>
</dbReference>
<dbReference type="InterPro" id="IPR001650">
    <property type="entry name" value="Helicase_C-like"/>
</dbReference>
<evidence type="ECO:0000256" key="7">
    <source>
        <dbReference type="ARBA" id="ARBA00023049"/>
    </source>
</evidence>
<dbReference type="CDD" id="cd18010">
    <property type="entry name" value="DEXHc_HARP_SMARCAL1"/>
    <property type="match status" value="1"/>
</dbReference>
<evidence type="ECO:0000256" key="12">
    <source>
        <dbReference type="ARBA" id="ARBA00078982"/>
    </source>
</evidence>
<dbReference type="InterPro" id="IPR000330">
    <property type="entry name" value="SNF2_N"/>
</dbReference>
<proteinExistence type="inferred from homology"/>
<dbReference type="FunFam" id="3.40.140.10:FF:000001">
    <property type="entry name" value="26S proteasome non-ATPase regulatory subunit"/>
    <property type="match status" value="1"/>
</dbReference>
<dbReference type="PROSITE" id="PS51192">
    <property type="entry name" value="HELICASE_ATP_BIND_1"/>
    <property type="match status" value="1"/>
</dbReference>
<dbReference type="Gene3D" id="3.40.140.10">
    <property type="entry name" value="Cytidine Deaminase, domain 2"/>
    <property type="match status" value="1"/>
</dbReference>
<dbReference type="SMART" id="SM00487">
    <property type="entry name" value="DEXDc"/>
    <property type="match status" value="1"/>
</dbReference>
<dbReference type="SUPFAM" id="SSF102712">
    <property type="entry name" value="JAB1/MPN domain"/>
    <property type="match status" value="1"/>
</dbReference>
<dbReference type="InterPro" id="IPR038718">
    <property type="entry name" value="SNF2-like_sf"/>
</dbReference>
<keyword evidence="2" id="KW-0645">Protease</keyword>
<evidence type="ECO:0000259" key="15">
    <source>
        <dbReference type="PROSITE" id="PS50249"/>
    </source>
</evidence>
<feature type="domain" description="Helicase ATP-binding" evidence="16">
    <location>
        <begin position="512"/>
        <end position="676"/>
    </location>
</feature>
<evidence type="ECO:0000313" key="19">
    <source>
        <dbReference type="EMBL" id="TPP59960.1"/>
    </source>
</evidence>
<dbReference type="PANTHER" id="PTHR45766:SF6">
    <property type="entry name" value="SWI_SNF-RELATED MATRIX-ASSOCIATED ACTIN-DEPENDENT REGULATOR OF CHROMATIN SUBFAMILY A-LIKE PROTEIN 1"/>
    <property type="match status" value="1"/>
</dbReference>
<dbReference type="InterPro" id="IPR049730">
    <property type="entry name" value="SNF2/RAD54-like_C"/>
</dbReference>
<dbReference type="GO" id="GO:0008237">
    <property type="term" value="F:metallopeptidase activity"/>
    <property type="evidence" value="ECO:0007669"/>
    <property type="project" value="UniProtKB-KW"/>
</dbReference>
<organism evidence="19 20">
    <name type="scientific">Fasciola gigantica</name>
    <name type="common">Giant liver fluke</name>
    <dbReference type="NCBI Taxonomy" id="46835"/>
    <lineage>
        <taxon>Eukaryota</taxon>
        <taxon>Metazoa</taxon>
        <taxon>Spiralia</taxon>
        <taxon>Lophotrochozoa</taxon>
        <taxon>Platyhelminthes</taxon>
        <taxon>Trematoda</taxon>
        <taxon>Digenea</taxon>
        <taxon>Plagiorchiida</taxon>
        <taxon>Echinostomata</taxon>
        <taxon>Echinostomatoidea</taxon>
        <taxon>Fasciolidae</taxon>
        <taxon>Fasciola</taxon>
    </lineage>
</organism>
<dbReference type="GO" id="GO:0043596">
    <property type="term" value="C:nuclear replication fork"/>
    <property type="evidence" value="ECO:0007669"/>
    <property type="project" value="TreeGrafter"/>
</dbReference>
<feature type="region of interest" description="Disordered" evidence="14">
    <location>
        <begin position="345"/>
        <end position="372"/>
    </location>
</feature>
<dbReference type="GO" id="GO:0006508">
    <property type="term" value="P:proteolysis"/>
    <property type="evidence" value="ECO:0007669"/>
    <property type="project" value="UniProtKB-KW"/>
</dbReference>
<comment type="similarity">
    <text evidence="9">Belongs to the peptidase M67A family. PSMD14 subfamily.</text>
</comment>
<feature type="domain" description="Helicase C-terminal" evidence="17">
    <location>
        <begin position="786"/>
        <end position="944"/>
    </location>
</feature>
<evidence type="ECO:0000256" key="8">
    <source>
        <dbReference type="ARBA" id="ARBA00023242"/>
    </source>
</evidence>
<evidence type="ECO:0000256" key="13">
    <source>
        <dbReference type="PROSITE-ProRule" id="PRU00800"/>
    </source>
</evidence>
<gene>
    <name evidence="19" type="ORF">FGIG_04443</name>
</gene>
<dbReference type="SMART" id="SM00232">
    <property type="entry name" value="JAB_MPN"/>
    <property type="match status" value="1"/>
</dbReference>
<evidence type="ECO:0000256" key="5">
    <source>
        <dbReference type="ARBA" id="ARBA00022833"/>
    </source>
</evidence>
<dbReference type="PROSITE" id="PS51194">
    <property type="entry name" value="HELICASE_CTER"/>
    <property type="match status" value="1"/>
</dbReference>
<dbReference type="Pfam" id="PF00271">
    <property type="entry name" value="Helicase_C"/>
    <property type="match status" value="1"/>
</dbReference>
<accession>A0A504YQ49</accession>
<evidence type="ECO:0000256" key="6">
    <source>
        <dbReference type="ARBA" id="ARBA00022942"/>
    </source>
</evidence>
<keyword evidence="8" id="KW-0539">Nucleus</keyword>
<dbReference type="Pfam" id="PF00176">
    <property type="entry name" value="SNF2-rel_dom"/>
    <property type="match status" value="1"/>
</dbReference>
<dbReference type="CDD" id="cd08069">
    <property type="entry name" value="MPN_RPN11_CSN5"/>
    <property type="match status" value="1"/>
</dbReference>
<keyword evidence="5" id="KW-0862">Zinc</keyword>
<dbReference type="PANTHER" id="PTHR45766">
    <property type="entry name" value="DNA ANNEALING HELICASE AND ENDONUCLEASE ZRANB3 FAMILY MEMBER"/>
    <property type="match status" value="1"/>
</dbReference>
<evidence type="ECO:0000256" key="11">
    <source>
        <dbReference type="ARBA" id="ARBA00077355"/>
    </source>
</evidence>
<dbReference type="InterPro" id="IPR000555">
    <property type="entry name" value="JAMM/MPN+_dom"/>
</dbReference>
<evidence type="ECO:0000256" key="10">
    <source>
        <dbReference type="ARBA" id="ARBA00068188"/>
    </source>
</evidence>
<dbReference type="Gene3D" id="3.40.50.300">
    <property type="entry name" value="P-loop containing nucleotide triphosphate hydrolases"/>
    <property type="match status" value="1"/>
</dbReference>
<keyword evidence="20" id="KW-1185">Reference proteome</keyword>
<dbReference type="Gene3D" id="3.40.50.10810">
    <property type="entry name" value="Tandem AAA-ATPase domain"/>
    <property type="match status" value="1"/>
</dbReference>
<evidence type="ECO:0000256" key="9">
    <source>
        <dbReference type="ARBA" id="ARBA00061051"/>
    </source>
</evidence>
<dbReference type="InterPro" id="IPR010003">
    <property type="entry name" value="HARP_dom"/>
</dbReference>
<evidence type="ECO:0000313" key="20">
    <source>
        <dbReference type="Proteomes" id="UP000316759"/>
    </source>
</evidence>
<comment type="similarity">
    <text evidence="13">Belongs to the SNF2/RAD54 helicase family. SMARCAL1 subfamily.</text>
</comment>
<dbReference type="PROSITE" id="PS50249">
    <property type="entry name" value="MPN"/>
    <property type="match status" value="1"/>
</dbReference>
<dbReference type="SMART" id="SM00490">
    <property type="entry name" value="HELICc"/>
    <property type="match status" value="1"/>
</dbReference>
<dbReference type="AlphaFoldDB" id="A0A504YQ49"/>
<dbReference type="GO" id="GO:0006281">
    <property type="term" value="P:DNA repair"/>
    <property type="evidence" value="ECO:0007669"/>
    <property type="project" value="TreeGrafter"/>
</dbReference>
<keyword evidence="6 19" id="KW-0647">Proteasome</keyword>
<evidence type="ECO:0000259" key="17">
    <source>
        <dbReference type="PROSITE" id="PS51194"/>
    </source>
</evidence>
<sequence>MDGILRLSADGLAALGQSNAQPTDGPVPDSAEQVYISSLALLKMLKHGRAGVPMEVMGLMLGEFVDDYTVTVVDVFAMPQSGTGVSVEAVDPVFQAKMLDMLKQTGRPEMVVGWYHSHPGFGCWLSGVDMNTQQSFEALSGRAVAVVVDPIQSVKGKVVIDAFRLINPNLVIANQEPRQTTSNVGHLNKPSIQALIHGLNRQYYSLPINYRKNKWETKMLMDLNKNTWKDGLALADYDTHCANNHKTLTGMLDLIKAYHKGMGDDALTDEQRALIEAKRRKAMENRIRNNFQLSDSSKSLGNAPSMQPKYQQRESFKVLKQSVITPQTSAPCKLPLRNPHPGSVHLSAPSASVNHRPPPGEPFRADWKPMPNKLDTKLDPKSSVLMPPSSFNVPSVNVTCSLVSETMFEVHARYHTGLSELYKSLPTRQYDSKTRKWSFALSDYNEFVKRAKLMPGIVVDGLPSIVLKIFKGSFSSGLAKPKESQKPKVILSDYLPDDMINYLLPFQREGVSLALARKGRVLLADDMGLGKTIQSLALAVAYRSDWPLLIVTPSSVRFAWRDQCLRWLSGPLQITANDILVVTTGRDLENVNRYTANLITLMSYDLMARFSTQIELCRFGMVIMDESHFLKNIKAARTKAALQVVKNAKRVILLSGTPAVSRPAELYPQIQAVSPTIFRGGFHEFGLRYCAAKECPWGWDYSGCSNMAELQLLLESSVMIRRTKADVLHQLPPKRRELVVLDPSIIRSTRLKRHAKAMTSTGLSSEQKKSAMLEYFHETGSVKIAALRQYILDLVEVGRKFLLYAHHTEVLDALANTLSEKSVDHIRIDGRTNSEQRSVVCKKFQQEENCRVALLSITAAGTGLNLTSANLVVFGELFWNPGALVQAEDRVYRIGQKDSVVVRYLIAEGTVDDYIWPLIERKLQVLSSAGLNRETFRTADTTRLGQAQPEQQSILDFVEHTFVDDTDLNNIPVDASPVFELDWNRTKVTEPPTKRGRVTNLFDQTTSELQDEPVCLAPDRLLVAATPETSPEKGDLCREAVDKTVSGAQNDATVINLEEDDTFLLEAAEAAEVAWLTEGLLTEEDAE</sequence>
<dbReference type="InterPro" id="IPR037518">
    <property type="entry name" value="MPN"/>
</dbReference>
<keyword evidence="3" id="KW-0479">Metal-binding</keyword>
<dbReference type="InterPro" id="IPR027417">
    <property type="entry name" value="P-loop_NTPase"/>
</dbReference>
<dbReference type="STRING" id="46835.A0A504YQ49"/>
<dbReference type="GO" id="GO:0046872">
    <property type="term" value="F:metal ion binding"/>
    <property type="evidence" value="ECO:0007669"/>
    <property type="project" value="UniProtKB-KW"/>
</dbReference>
<feature type="domain" description="HARP" evidence="18">
    <location>
        <begin position="389"/>
        <end position="463"/>
    </location>
</feature>
<comment type="subcellular location">
    <subcellularLocation>
        <location evidence="1">Nucleus</location>
    </subcellularLocation>
</comment>
<dbReference type="Pfam" id="PF01398">
    <property type="entry name" value="JAB"/>
    <property type="match status" value="1"/>
</dbReference>
<dbReference type="GO" id="GO:0000502">
    <property type="term" value="C:proteasome complex"/>
    <property type="evidence" value="ECO:0007669"/>
    <property type="project" value="UniProtKB-KW"/>
</dbReference>
<evidence type="ECO:0000259" key="18">
    <source>
        <dbReference type="PROSITE" id="PS51467"/>
    </source>
</evidence>
<feature type="domain" description="MPN" evidence="15">
    <location>
        <begin position="34"/>
        <end position="169"/>
    </location>
</feature>
<comment type="caution">
    <text evidence="19">The sequence shown here is derived from an EMBL/GenBank/DDBJ whole genome shotgun (WGS) entry which is preliminary data.</text>
</comment>
<protein>
    <recommendedName>
        <fullName evidence="10">26S proteasome non-ATPase regulatory subunit 14</fullName>
    </recommendedName>
    <alternativeName>
        <fullName evidence="11 12">26S Proteasome regulatory subunit RPN11</fullName>
    </alternativeName>
</protein>
<dbReference type="GO" id="GO:0005524">
    <property type="term" value="F:ATP binding"/>
    <property type="evidence" value="ECO:0007669"/>
    <property type="project" value="InterPro"/>
</dbReference>
<dbReference type="InterPro" id="IPR014001">
    <property type="entry name" value="Helicase_ATP-bd"/>
</dbReference>
<dbReference type="PROSITE" id="PS51467">
    <property type="entry name" value="HARP"/>
    <property type="match status" value="1"/>
</dbReference>
<evidence type="ECO:0000256" key="2">
    <source>
        <dbReference type="ARBA" id="ARBA00022670"/>
    </source>
</evidence>
<evidence type="ECO:0000256" key="14">
    <source>
        <dbReference type="SAM" id="MobiDB-lite"/>
    </source>
</evidence>
<reference evidence="19 20" key="1">
    <citation type="submission" date="2019-04" db="EMBL/GenBank/DDBJ databases">
        <title>Annotation for the trematode Fasciola gigantica.</title>
        <authorList>
            <person name="Choi Y.-J."/>
        </authorList>
    </citation>
    <scope>NUCLEOTIDE SEQUENCE [LARGE SCALE GENOMIC DNA]</scope>
    <source>
        <strain evidence="19">Uganda_cow_1</strain>
    </source>
</reference>
<dbReference type="GO" id="GO:0031297">
    <property type="term" value="P:replication fork processing"/>
    <property type="evidence" value="ECO:0007669"/>
    <property type="project" value="TreeGrafter"/>
</dbReference>
<name>A0A504YQ49_FASGI</name>
<dbReference type="OrthoDB" id="605656at2759"/>
<evidence type="ECO:0000259" key="16">
    <source>
        <dbReference type="PROSITE" id="PS51192"/>
    </source>
</evidence>
<evidence type="ECO:0000256" key="1">
    <source>
        <dbReference type="ARBA" id="ARBA00004123"/>
    </source>
</evidence>
<keyword evidence="4" id="KW-0378">Hydrolase</keyword>
<dbReference type="Proteomes" id="UP000316759">
    <property type="component" value="Unassembled WGS sequence"/>
</dbReference>
<dbReference type="Pfam" id="PF07443">
    <property type="entry name" value="HARP"/>
    <property type="match status" value="1"/>
</dbReference>
<dbReference type="EMBL" id="SUNJ01010008">
    <property type="protein sequence ID" value="TPP59960.1"/>
    <property type="molecule type" value="Genomic_DNA"/>
</dbReference>
<evidence type="ECO:0000256" key="4">
    <source>
        <dbReference type="ARBA" id="ARBA00022801"/>
    </source>
</evidence>
<keyword evidence="7" id="KW-0482">Metalloprotease</keyword>
<dbReference type="CDD" id="cd18793">
    <property type="entry name" value="SF2_C_SNF"/>
    <property type="match status" value="1"/>
</dbReference>